<keyword evidence="4" id="KW-1185">Reference proteome</keyword>
<comment type="similarity">
    <text evidence="1">Belongs to the FAM83 family.</text>
</comment>
<dbReference type="GO" id="GO:0005737">
    <property type="term" value="C:cytoplasm"/>
    <property type="evidence" value="ECO:0007669"/>
    <property type="project" value="TreeGrafter"/>
</dbReference>
<reference evidence="3 4" key="1">
    <citation type="journal article" date="2011" name="Genome Biol. Evol.">
        <title>Integration of the genetic map and genome assembly of fugu facilitates insights into distinct features of genome evolution in teleosts and mammals.</title>
        <authorList>
            <person name="Kai W."/>
            <person name="Kikuchi K."/>
            <person name="Tohari S."/>
            <person name="Chew A.K."/>
            <person name="Tay A."/>
            <person name="Fujiwara A."/>
            <person name="Hosoya S."/>
            <person name="Suetake H."/>
            <person name="Naruse K."/>
            <person name="Brenner S."/>
            <person name="Suzuki Y."/>
            <person name="Venkatesh B."/>
        </authorList>
    </citation>
    <scope>NUCLEOTIDE SEQUENCE [LARGE SCALE GENOMIC DNA]</scope>
</reference>
<sequence>MESSLSHLSSLAEEDNPMYIQPHYKESYRLAIYALLCGGREAYEEFLRAEQISPFLSDEEILFMLENGELPDVEDDFEMKRTMDTGAQSTYFPSESDEEVPDLELGWPEVSLEASDTSISLLFNPPRINTPSIKEVVRKQIQDARQVIAIAMDVFTDVDIFKEIITATLRGVAVYILLDDSHFSSFLAMSLRVGINNIRVRTVQGQQYHCQSGMKFHGALEQKFILIDCQTVLYGTYSYTWTCEKINLSMALVITGQLVSSYDEEFRRLFARSTVPALQSVERSSHFLRDPVSLQSPSQFSLHQIHMRSRGLQAMRKAQEDRFNSSTAASNTCSPLKISPKTEVLHTTTQDATSIRCRAALTKNWANSCRELEISLARTNRGTATLSNTASSGLKSGIEATSECMSVCACAGRASVNCQ</sequence>
<dbReference type="Gene3D" id="3.30.870.10">
    <property type="entry name" value="Endonuclease Chain A"/>
    <property type="match status" value="1"/>
</dbReference>
<accession>A0A674P784</accession>
<feature type="domain" description="Scaffolding anchor of CK1" evidence="2">
    <location>
        <begin position="17"/>
        <end position="274"/>
    </location>
</feature>
<name>A0A674P784_TAKRU</name>
<dbReference type="GO" id="GO:0019901">
    <property type="term" value="F:protein kinase binding"/>
    <property type="evidence" value="ECO:0007669"/>
    <property type="project" value="TreeGrafter"/>
</dbReference>
<dbReference type="SUPFAM" id="SSF56024">
    <property type="entry name" value="Phospholipase D/nuclease"/>
    <property type="match status" value="1"/>
</dbReference>
<dbReference type="PANTHER" id="PTHR16181">
    <property type="entry name" value="PROTEIN FAM83A-RELATED"/>
    <property type="match status" value="1"/>
</dbReference>
<dbReference type="InterPro" id="IPR012461">
    <property type="entry name" value="SACK1"/>
</dbReference>
<dbReference type="AlphaFoldDB" id="A0A674P784"/>
<protein>
    <submittedName>
        <fullName evidence="3">Protein FAM83B-like</fullName>
    </submittedName>
</protein>
<organism evidence="3 4">
    <name type="scientific">Takifugu rubripes</name>
    <name type="common">Japanese pufferfish</name>
    <name type="synonym">Fugu rubripes</name>
    <dbReference type="NCBI Taxonomy" id="31033"/>
    <lineage>
        <taxon>Eukaryota</taxon>
        <taxon>Metazoa</taxon>
        <taxon>Chordata</taxon>
        <taxon>Craniata</taxon>
        <taxon>Vertebrata</taxon>
        <taxon>Euteleostomi</taxon>
        <taxon>Actinopterygii</taxon>
        <taxon>Neopterygii</taxon>
        <taxon>Teleostei</taxon>
        <taxon>Neoteleostei</taxon>
        <taxon>Acanthomorphata</taxon>
        <taxon>Eupercaria</taxon>
        <taxon>Tetraodontiformes</taxon>
        <taxon>Tetradontoidea</taxon>
        <taxon>Tetraodontidae</taxon>
        <taxon>Takifugu</taxon>
    </lineage>
</organism>
<evidence type="ECO:0000313" key="3">
    <source>
        <dbReference type="Ensembl" id="ENSTRUP00000080924.1"/>
    </source>
</evidence>
<proteinExistence type="inferred from homology"/>
<reference evidence="3" key="2">
    <citation type="submission" date="2025-08" db="UniProtKB">
        <authorList>
            <consortium name="Ensembl"/>
        </authorList>
    </citation>
    <scope>IDENTIFICATION</scope>
</reference>
<gene>
    <name evidence="3" type="primary">LOC105418776</name>
</gene>
<dbReference type="GeneTree" id="ENSGT00940000157889"/>
<dbReference type="Pfam" id="PF07894">
    <property type="entry name" value="SACK1"/>
    <property type="match status" value="1"/>
</dbReference>
<evidence type="ECO:0000313" key="4">
    <source>
        <dbReference type="Proteomes" id="UP000005226"/>
    </source>
</evidence>
<reference evidence="3" key="3">
    <citation type="submission" date="2025-09" db="UniProtKB">
        <authorList>
            <consortium name="Ensembl"/>
        </authorList>
    </citation>
    <scope>IDENTIFICATION</scope>
</reference>
<dbReference type="InterPro" id="IPR050944">
    <property type="entry name" value="FAM83"/>
</dbReference>
<dbReference type="Proteomes" id="UP000005226">
    <property type="component" value="Chromosome 17"/>
</dbReference>
<evidence type="ECO:0000256" key="1">
    <source>
        <dbReference type="ARBA" id="ARBA00006937"/>
    </source>
</evidence>
<dbReference type="GO" id="GO:0016020">
    <property type="term" value="C:membrane"/>
    <property type="evidence" value="ECO:0007669"/>
    <property type="project" value="TreeGrafter"/>
</dbReference>
<dbReference type="GO" id="GO:0007165">
    <property type="term" value="P:signal transduction"/>
    <property type="evidence" value="ECO:0007669"/>
    <property type="project" value="TreeGrafter"/>
</dbReference>
<dbReference type="Ensembl" id="ENSTRUT00000072360.1">
    <property type="protein sequence ID" value="ENSTRUP00000080924.1"/>
    <property type="gene ID" value="ENSTRUG00000022496.2"/>
</dbReference>
<evidence type="ECO:0000259" key="2">
    <source>
        <dbReference type="Pfam" id="PF07894"/>
    </source>
</evidence>
<dbReference type="PANTHER" id="PTHR16181:SF29">
    <property type="entry name" value="PROTEIN FAM83A-RELATED"/>
    <property type="match status" value="1"/>
</dbReference>